<accession>A0A816XB73</accession>
<feature type="non-terminal residue" evidence="1">
    <location>
        <position position="1"/>
    </location>
</feature>
<dbReference type="AlphaFoldDB" id="A0A816XB73"/>
<evidence type="ECO:0000313" key="1">
    <source>
        <dbReference type="EMBL" id="CAF2144912.1"/>
    </source>
</evidence>
<comment type="caution">
    <text evidence="1">The sequence shown here is derived from an EMBL/GenBank/DDBJ whole genome shotgun (WGS) entry which is preliminary data.</text>
</comment>
<reference evidence="1" key="1">
    <citation type="submission" date="2021-02" db="EMBL/GenBank/DDBJ databases">
        <authorList>
            <person name="Nowell W R."/>
        </authorList>
    </citation>
    <scope>NUCLEOTIDE SEQUENCE</scope>
</reference>
<gene>
    <name evidence="1" type="ORF">MBJ925_LOCUS30115</name>
</gene>
<name>A0A816XB73_9BILA</name>
<proteinExistence type="predicted"/>
<sequence length="71" mass="8370">IRDKPDDWLRDQTRNNQLMTVGYPGYAFVDLTKADSGETEFTNKFKKTKAKKSHYVHRQITRKILSHSRTT</sequence>
<dbReference type="Proteomes" id="UP000663824">
    <property type="component" value="Unassembled WGS sequence"/>
</dbReference>
<dbReference type="EMBL" id="CAJNRE010016293">
    <property type="protein sequence ID" value="CAF2144912.1"/>
    <property type="molecule type" value="Genomic_DNA"/>
</dbReference>
<evidence type="ECO:0000313" key="2">
    <source>
        <dbReference type="Proteomes" id="UP000663824"/>
    </source>
</evidence>
<protein>
    <submittedName>
        <fullName evidence="1">Uncharacterized protein</fullName>
    </submittedName>
</protein>
<organism evidence="1 2">
    <name type="scientific">Rotaria magnacalcarata</name>
    <dbReference type="NCBI Taxonomy" id="392030"/>
    <lineage>
        <taxon>Eukaryota</taxon>
        <taxon>Metazoa</taxon>
        <taxon>Spiralia</taxon>
        <taxon>Gnathifera</taxon>
        <taxon>Rotifera</taxon>
        <taxon>Eurotatoria</taxon>
        <taxon>Bdelloidea</taxon>
        <taxon>Philodinida</taxon>
        <taxon>Philodinidae</taxon>
        <taxon>Rotaria</taxon>
    </lineage>
</organism>